<protein>
    <submittedName>
        <fullName evidence="1">Uncharacterized protein</fullName>
    </submittedName>
</protein>
<organism evidence="1 2">
    <name type="scientific">Candidatus Kuenenbacteria bacterium CG22_combo_CG10-13_8_21_14_all_39_9</name>
    <dbReference type="NCBI Taxonomy" id="1974621"/>
    <lineage>
        <taxon>Bacteria</taxon>
        <taxon>Candidatus Kueneniibacteriota</taxon>
    </lineage>
</organism>
<sequence>MFCFAKQKLLITSDNSVYAATASLTASLRPYYSFQSQHRIHANVMHRNSRTAENNKKVDVFFVARQWQGEPQNKEPHKCDDLSWF</sequence>
<name>A0A2H0CZ33_9BACT</name>
<evidence type="ECO:0000313" key="1">
    <source>
        <dbReference type="EMBL" id="PIP75163.1"/>
    </source>
</evidence>
<accession>A0A2H0CZ33</accession>
<dbReference type="EMBL" id="PCTN01000228">
    <property type="protein sequence ID" value="PIP75163.1"/>
    <property type="molecule type" value="Genomic_DNA"/>
</dbReference>
<dbReference type="Proteomes" id="UP000230159">
    <property type="component" value="Unassembled WGS sequence"/>
</dbReference>
<evidence type="ECO:0000313" key="2">
    <source>
        <dbReference type="Proteomes" id="UP000230159"/>
    </source>
</evidence>
<comment type="caution">
    <text evidence="1">The sequence shown here is derived from an EMBL/GenBank/DDBJ whole genome shotgun (WGS) entry which is preliminary data.</text>
</comment>
<dbReference type="AlphaFoldDB" id="A0A2H0CZ33"/>
<proteinExistence type="predicted"/>
<reference evidence="1 2" key="1">
    <citation type="submission" date="2017-09" db="EMBL/GenBank/DDBJ databases">
        <title>Depth-based differentiation of microbial function through sediment-hosted aquifers and enrichment of novel symbionts in the deep terrestrial subsurface.</title>
        <authorList>
            <person name="Probst A.J."/>
            <person name="Ladd B."/>
            <person name="Jarett J.K."/>
            <person name="Geller-Mcgrath D.E."/>
            <person name="Sieber C.M."/>
            <person name="Emerson J.B."/>
            <person name="Anantharaman K."/>
            <person name="Thomas B.C."/>
            <person name="Malmstrom R."/>
            <person name="Stieglmeier M."/>
            <person name="Klingl A."/>
            <person name="Woyke T."/>
            <person name="Ryan C.M."/>
            <person name="Banfield J.F."/>
        </authorList>
    </citation>
    <scope>NUCLEOTIDE SEQUENCE [LARGE SCALE GENOMIC DNA]</scope>
    <source>
        <strain evidence="1">CG22_combo_CG10-13_8_21_14_all_39_9</strain>
    </source>
</reference>
<gene>
    <name evidence="1" type="ORF">COW86_05335</name>
</gene>